<evidence type="ECO:0000313" key="2">
    <source>
        <dbReference type="EMBL" id="KAK3856055.1"/>
    </source>
</evidence>
<dbReference type="AlphaFoldDB" id="A0AAE1BSK3"/>
<organism evidence="2 3">
    <name type="scientific">Petrolisthes cinctipes</name>
    <name type="common">Flat porcelain crab</name>
    <dbReference type="NCBI Taxonomy" id="88211"/>
    <lineage>
        <taxon>Eukaryota</taxon>
        <taxon>Metazoa</taxon>
        <taxon>Ecdysozoa</taxon>
        <taxon>Arthropoda</taxon>
        <taxon>Crustacea</taxon>
        <taxon>Multicrustacea</taxon>
        <taxon>Malacostraca</taxon>
        <taxon>Eumalacostraca</taxon>
        <taxon>Eucarida</taxon>
        <taxon>Decapoda</taxon>
        <taxon>Pleocyemata</taxon>
        <taxon>Anomura</taxon>
        <taxon>Galatheoidea</taxon>
        <taxon>Porcellanidae</taxon>
        <taxon>Petrolisthes</taxon>
    </lineage>
</organism>
<name>A0AAE1BSK3_PETCI</name>
<protein>
    <submittedName>
        <fullName evidence="2">Uncharacterized protein</fullName>
    </submittedName>
</protein>
<feature type="region of interest" description="Disordered" evidence="1">
    <location>
        <begin position="114"/>
        <end position="139"/>
    </location>
</feature>
<accession>A0AAE1BSK3</accession>
<feature type="region of interest" description="Disordered" evidence="1">
    <location>
        <begin position="1"/>
        <end position="29"/>
    </location>
</feature>
<gene>
    <name evidence="2" type="ORF">Pcinc_037580</name>
</gene>
<evidence type="ECO:0000313" key="3">
    <source>
        <dbReference type="Proteomes" id="UP001286313"/>
    </source>
</evidence>
<feature type="compositionally biased region" description="Basic and acidic residues" evidence="1">
    <location>
        <begin position="129"/>
        <end position="139"/>
    </location>
</feature>
<comment type="caution">
    <text evidence="2">The sequence shown here is derived from an EMBL/GenBank/DDBJ whole genome shotgun (WGS) entry which is preliminary data.</text>
</comment>
<reference evidence="2" key="1">
    <citation type="submission" date="2023-10" db="EMBL/GenBank/DDBJ databases">
        <title>Genome assemblies of two species of porcelain crab, Petrolisthes cinctipes and Petrolisthes manimaculis (Anomura: Porcellanidae).</title>
        <authorList>
            <person name="Angst P."/>
        </authorList>
    </citation>
    <scope>NUCLEOTIDE SEQUENCE</scope>
    <source>
        <strain evidence="2">PB745_01</strain>
        <tissue evidence="2">Gill</tissue>
    </source>
</reference>
<dbReference type="EMBL" id="JAWQEG010005998">
    <property type="protein sequence ID" value="KAK3856055.1"/>
    <property type="molecule type" value="Genomic_DNA"/>
</dbReference>
<keyword evidence="3" id="KW-1185">Reference proteome</keyword>
<proteinExistence type="predicted"/>
<feature type="compositionally biased region" description="Polar residues" evidence="1">
    <location>
        <begin position="116"/>
        <end position="126"/>
    </location>
</feature>
<dbReference type="Proteomes" id="UP001286313">
    <property type="component" value="Unassembled WGS sequence"/>
</dbReference>
<evidence type="ECO:0000256" key="1">
    <source>
        <dbReference type="SAM" id="MobiDB-lite"/>
    </source>
</evidence>
<sequence>MVVAATTAVHPDSDGTRGGGVVAGGEPSTTDTSTTTWAWQWSSILLHHIVLTLHARCANRYYYLAAVAAVMKYMEHVQQVTYAAHSLHIILTSSDNTLALVHLENTLELLDPLANTPETTTNQPSPGLSHRDSFKHGAE</sequence>